<dbReference type="EMBL" id="CAJGYM010000064">
    <property type="protein sequence ID" value="CAD6195972.1"/>
    <property type="molecule type" value="Genomic_DNA"/>
</dbReference>
<name>A0A8S1HSD2_9PELO</name>
<evidence type="ECO:0000313" key="2">
    <source>
        <dbReference type="Proteomes" id="UP000835052"/>
    </source>
</evidence>
<organism evidence="1 2">
    <name type="scientific">Caenorhabditis auriculariae</name>
    <dbReference type="NCBI Taxonomy" id="2777116"/>
    <lineage>
        <taxon>Eukaryota</taxon>
        <taxon>Metazoa</taxon>
        <taxon>Ecdysozoa</taxon>
        <taxon>Nematoda</taxon>
        <taxon>Chromadorea</taxon>
        <taxon>Rhabditida</taxon>
        <taxon>Rhabditina</taxon>
        <taxon>Rhabditomorpha</taxon>
        <taxon>Rhabditoidea</taxon>
        <taxon>Rhabditidae</taxon>
        <taxon>Peloderinae</taxon>
        <taxon>Caenorhabditis</taxon>
    </lineage>
</organism>
<proteinExistence type="predicted"/>
<evidence type="ECO:0000313" key="1">
    <source>
        <dbReference type="EMBL" id="CAD6195972.1"/>
    </source>
</evidence>
<sequence length="260" mass="28477">MAADPLTECVTNKDCGQRHFCDFVFLKANKKPYVAKSGIPRKVCYRVPSFVGEIEIGPTGKTGLSLCSKIKNCGTNGVCYPLALPVFDSKKKAFLNGACIQMISVTKDPLEEFGEICKKMGCKKFNSTNVFVDNQAGVCLRAYVQCLNTMKAAQPSYTENRDSLLSKRTLTVGKTCTDSRECRNEEFCDDAVNAFNGIGAKDNSGTNNQPLRYCYLMPIHDYLPIGKNEKTMSATDGECPGGSCFPCTTVQRSLLASVRL</sequence>
<protein>
    <submittedName>
        <fullName evidence="1">Uncharacterized protein</fullName>
    </submittedName>
</protein>
<gene>
    <name evidence="1" type="ORF">CAUJ_LOCUS11889</name>
</gene>
<accession>A0A8S1HSD2</accession>
<dbReference type="AlphaFoldDB" id="A0A8S1HSD2"/>
<reference evidence="1" key="1">
    <citation type="submission" date="2020-10" db="EMBL/GenBank/DDBJ databases">
        <authorList>
            <person name="Kikuchi T."/>
        </authorList>
    </citation>
    <scope>NUCLEOTIDE SEQUENCE</scope>
    <source>
        <strain evidence="1">NKZ352</strain>
    </source>
</reference>
<feature type="non-terminal residue" evidence="1">
    <location>
        <position position="1"/>
    </location>
</feature>
<dbReference type="Proteomes" id="UP000835052">
    <property type="component" value="Unassembled WGS sequence"/>
</dbReference>
<comment type="caution">
    <text evidence="1">The sequence shown here is derived from an EMBL/GenBank/DDBJ whole genome shotgun (WGS) entry which is preliminary data.</text>
</comment>
<keyword evidence="2" id="KW-1185">Reference proteome</keyword>